<name>A0A1R3HL21_9ROSI</name>
<dbReference type="Pfam" id="PF00646">
    <property type="entry name" value="F-box"/>
    <property type="match status" value="1"/>
</dbReference>
<evidence type="ECO:0000313" key="4">
    <source>
        <dbReference type="Proteomes" id="UP000187203"/>
    </source>
</evidence>
<dbReference type="Proteomes" id="UP000187203">
    <property type="component" value="Unassembled WGS sequence"/>
</dbReference>
<comment type="caution">
    <text evidence="3">The sequence shown here is derived from an EMBL/GenBank/DDBJ whole genome shotgun (WGS) entry which is preliminary data.</text>
</comment>
<reference evidence="4" key="1">
    <citation type="submission" date="2013-09" db="EMBL/GenBank/DDBJ databases">
        <title>Corchorus olitorius genome sequencing.</title>
        <authorList>
            <person name="Alam M."/>
            <person name="Haque M.S."/>
            <person name="Islam M.S."/>
            <person name="Emdad E.M."/>
            <person name="Islam M.M."/>
            <person name="Ahmed B."/>
            <person name="Halim A."/>
            <person name="Hossen Q.M.M."/>
            <person name="Hossain M.Z."/>
            <person name="Ahmed R."/>
            <person name="Khan M.M."/>
            <person name="Islam R."/>
            <person name="Rashid M.M."/>
            <person name="Khan S.A."/>
            <person name="Rahman M.S."/>
            <person name="Alam M."/>
            <person name="Yahiya A.S."/>
            <person name="Khan M.S."/>
            <person name="Azam M.S."/>
            <person name="Haque T."/>
            <person name="Lashkar M.Z.H."/>
            <person name="Akhand A.I."/>
            <person name="Morshed G."/>
            <person name="Roy S."/>
            <person name="Uddin K.S."/>
            <person name="Rabeya T."/>
            <person name="Hossain A.S."/>
            <person name="Chowdhury A."/>
            <person name="Snigdha A.R."/>
            <person name="Mortoza M.S."/>
            <person name="Matin S.A."/>
            <person name="Hoque S.M.E."/>
            <person name="Islam M.K."/>
            <person name="Roy D.K."/>
            <person name="Haider R."/>
            <person name="Moosa M.M."/>
            <person name="Elias S.M."/>
            <person name="Hasan A.M."/>
            <person name="Jahan S."/>
            <person name="Shafiuddin M."/>
            <person name="Mahmood N."/>
            <person name="Shommy N.S."/>
        </authorList>
    </citation>
    <scope>NUCLEOTIDE SEQUENCE [LARGE SCALE GENOMIC DNA]</scope>
    <source>
        <strain evidence="4">cv. O-4</strain>
    </source>
</reference>
<dbReference type="EMBL" id="AWUE01019932">
    <property type="protein sequence ID" value="OMO70963.1"/>
    <property type="molecule type" value="Genomic_DNA"/>
</dbReference>
<dbReference type="AlphaFoldDB" id="A0A1R3HL21"/>
<feature type="domain" description="F-box" evidence="1">
    <location>
        <begin position="14"/>
        <end position="45"/>
    </location>
</feature>
<feature type="domain" description="FBD" evidence="2">
    <location>
        <begin position="137"/>
        <end position="179"/>
    </location>
</feature>
<evidence type="ECO:0000259" key="1">
    <source>
        <dbReference type="Pfam" id="PF00646"/>
    </source>
</evidence>
<organism evidence="3 4">
    <name type="scientific">Corchorus olitorius</name>
    <dbReference type="NCBI Taxonomy" id="93759"/>
    <lineage>
        <taxon>Eukaryota</taxon>
        <taxon>Viridiplantae</taxon>
        <taxon>Streptophyta</taxon>
        <taxon>Embryophyta</taxon>
        <taxon>Tracheophyta</taxon>
        <taxon>Spermatophyta</taxon>
        <taxon>Magnoliopsida</taxon>
        <taxon>eudicotyledons</taxon>
        <taxon>Gunneridae</taxon>
        <taxon>Pentapetalae</taxon>
        <taxon>rosids</taxon>
        <taxon>malvids</taxon>
        <taxon>Malvales</taxon>
        <taxon>Malvaceae</taxon>
        <taxon>Grewioideae</taxon>
        <taxon>Apeibeae</taxon>
        <taxon>Corchorus</taxon>
    </lineage>
</organism>
<dbReference type="SUPFAM" id="SSF81383">
    <property type="entry name" value="F-box domain"/>
    <property type="match status" value="1"/>
</dbReference>
<dbReference type="PANTHER" id="PTHR31900:SF27">
    <property type="entry name" value="FBD DOMAIN-CONTAINING PROTEIN"/>
    <property type="match status" value="1"/>
</dbReference>
<evidence type="ECO:0000313" key="3">
    <source>
        <dbReference type="EMBL" id="OMO70963.1"/>
    </source>
</evidence>
<dbReference type="InterPro" id="IPR001810">
    <property type="entry name" value="F-box_dom"/>
</dbReference>
<accession>A0A1R3HL21</accession>
<sequence>MASSVKGGSSIDRLSNLPDSILCHILSFLPTKYSVRTSVLSTRWSTRLPAKDSATNLVGGISNVQSLHFTNDFFWFLSSCHKPLPVYHNLVHLAISPNLKYDGCKVDLVDLLECTPKLRTLIFNKEALQNLSWVPRPKRVPSCLLSHLKAIEIHSFVGQMETAVKYFLKNGSVLEKLIIEMGMEGENSQRLPRNY</sequence>
<dbReference type="Pfam" id="PF08387">
    <property type="entry name" value="FBD"/>
    <property type="match status" value="1"/>
</dbReference>
<keyword evidence="4" id="KW-1185">Reference proteome</keyword>
<dbReference type="PANTHER" id="PTHR31900">
    <property type="entry name" value="F-BOX/RNI SUPERFAMILY PROTEIN-RELATED"/>
    <property type="match status" value="1"/>
</dbReference>
<protein>
    <recommendedName>
        <fullName evidence="5">F-box domain-containing protein</fullName>
    </recommendedName>
</protein>
<dbReference type="InterPro" id="IPR053781">
    <property type="entry name" value="F-box_AtFBL13-like"/>
</dbReference>
<dbReference type="InterPro" id="IPR006566">
    <property type="entry name" value="FBD"/>
</dbReference>
<gene>
    <name evidence="3" type="ORF">COLO4_28427</name>
</gene>
<dbReference type="OrthoDB" id="1002647at2759"/>
<dbReference type="InterPro" id="IPR036047">
    <property type="entry name" value="F-box-like_dom_sf"/>
</dbReference>
<dbReference type="InterPro" id="IPR050232">
    <property type="entry name" value="FBL13/AtMIF1-like"/>
</dbReference>
<dbReference type="Gene3D" id="1.20.1280.50">
    <property type="match status" value="1"/>
</dbReference>
<evidence type="ECO:0000259" key="2">
    <source>
        <dbReference type="Pfam" id="PF08387"/>
    </source>
</evidence>
<dbReference type="CDD" id="cd22160">
    <property type="entry name" value="F-box_AtFBL13-like"/>
    <property type="match status" value="1"/>
</dbReference>
<proteinExistence type="predicted"/>
<evidence type="ECO:0008006" key="5">
    <source>
        <dbReference type="Google" id="ProtNLM"/>
    </source>
</evidence>